<keyword evidence="7 9" id="KW-0472">Membrane</keyword>
<feature type="transmembrane region" description="Helical" evidence="9">
    <location>
        <begin position="344"/>
        <end position="375"/>
    </location>
</feature>
<comment type="similarity">
    <text evidence="2">Belongs to the autoinducer-2 exporter (AI-2E) (TC 2.A.86) family.</text>
</comment>
<dbReference type="PANTHER" id="PTHR21716">
    <property type="entry name" value="TRANSMEMBRANE PROTEIN"/>
    <property type="match status" value="1"/>
</dbReference>
<protein>
    <submittedName>
        <fullName evidence="10">AI-2E family transporter</fullName>
    </submittedName>
</protein>
<keyword evidence="5 9" id="KW-0812">Transmembrane</keyword>
<evidence type="ECO:0000313" key="10">
    <source>
        <dbReference type="EMBL" id="AZN30638.1"/>
    </source>
</evidence>
<feature type="transmembrane region" description="Helical" evidence="9">
    <location>
        <begin position="262"/>
        <end position="289"/>
    </location>
</feature>
<reference evidence="10 11" key="1">
    <citation type="submission" date="2018-12" db="EMBL/GenBank/DDBJ databases">
        <title>Complete genome sequence of Flaviflexus salsibiostraticola KCTC 33148.</title>
        <authorList>
            <person name="Bae J.-W."/>
        </authorList>
    </citation>
    <scope>NUCLEOTIDE SEQUENCE [LARGE SCALE GENOMIC DNA]</scope>
    <source>
        <strain evidence="10 11">KCTC 33148</strain>
    </source>
</reference>
<evidence type="ECO:0000256" key="2">
    <source>
        <dbReference type="ARBA" id="ARBA00009773"/>
    </source>
</evidence>
<evidence type="ECO:0000256" key="1">
    <source>
        <dbReference type="ARBA" id="ARBA00004651"/>
    </source>
</evidence>
<feature type="region of interest" description="Disordered" evidence="8">
    <location>
        <begin position="1"/>
        <end position="27"/>
    </location>
</feature>
<dbReference type="OrthoDB" id="9784366at2"/>
<keyword evidence="4" id="KW-1003">Cell membrane</keyword>
<dbReference type="Proteomes" id="UP000270021">
    <property type="component" value="Chromosome"/>
</dbReference>
<gene>
    <name evidence="10" type="ORF">EJO69_10250</name>
</gene>
<feature type="transmembrane region" description="Helical" evidence="9">
    <location>
        <begin position="99"/>
        <end position="121"/>
    </location>
</feature>
<keyword evidence="11" id="KW-1185">Reference proteome</keyword>
<keyword evidence="3" id="KW-0813">Transport</keyword>
<dbReference type="RefSeq" id="WP_126041563.1">
    <property type="nucleotide sequence ID" value="NZ_CP034438.1"/>
</dbReference>
<evidence type="ECO:0000313" key="11">
    <source>
        <dbReference type="Proteomes" id="UP000270021"/>
    </source>
</evidence>
<evidence type="ECO:0000256" key="4">
    <source>
        <dbReference type="ARBA" id="ARBA00022475"/>
    </source>
</evidence>
<evidence type="ECO:0000256" key="3">
    <source>
        <dbReference type="ARBA" id="ARBA00022448"/>
    </source>
</evidence>
<dbReference type="AlphaFoldDB" id="A0A3Q8WUV5"/>
<name>A0A3Q8WUV5_9ACTO</name>
<comment type="subcellular location">
    <subcellularLocation>
        <location evidence="1">Cell membrane</location>
        <topology evidence="1">Multi-pass membrane protein</topology>
    </subcellularLocation>
</comment>
<dbReference type="KEGG" id="fsl:EJO69_10250"/>
<organism evidence="10 11">
    <name type="scientific">Flaviflexus salsibiostraticola</name>
    <dbReference type="NCBI Taxonomy" id="1282737"/>
    <lineage>
        <taxon>Bacteria</taxon>
        <taxon>Bacillati</taxon>
        <taxon>Actinomycetota</taxon>
        <taxon>Actinomycetes</taxon>
        <taxon>Actinomycetales</taxon>
        <taxon>Actinomycetaceae</taxon>
        <taxon>Flaviflexus</taxon>
    </lineage>
</organism>
<feature type="transmembrane region" description="Helical" evidence="9">
    <location>
        <begin position="69"/>
        <end position="87"/>
    </location>
</feature>
<feature type="transmembrane region" description="Helical" evidence="9">
    <location>
        <begin position="43"/>
        <end position="63"/>
    </location>
</feature>
<dbReference type="EMBL" id="CP034438">
    <property type="protein sequence ID" value="AZN30638.1"/>
    <property type="molecule type" value="Genomic_DNA"/>
</dbReference>
<keyword evidence="6 9" id="KW-1133">Transmembrane helix</keyword>
<evidence type="ECO:0000256" key="6">
    <source>
        <dbReference type="ARBA" id="ARBA00022989"/>
    </source>
</evidence>
<sequence length="399" mass="42715">MNLFTRRQKTTPIAPPPPRVEPRAPHNPLPGTSVGIPPILAKFGLGSWYLIGIIILISFIVFATANVDFIFVTVFLALVATSVLRPITDLLARWLPRALAMVVSLLLVIGAFAGLVTFVVISVRSEWEDLASQFSDGIDSILELAENNPLPWSVSSEESRQWISDTIDDGIAWLQENTGEITSQVMSSASSIGFGIMILSLAALVTVFFLLSGAQMWLWFLNELPDRHRDTTHRAAMAGWLAFSGYARGTIIIALINGALAFILLIALGVPLAAPLAVLVVIGTFIPLFGAPAAMVIATIVALAANGIVIALIVLVGIALIGQLEGNVLQPLIMGRQVSLHPTIIALGVAAGTFLAGLLGAIVAIPILSVLWAVYKVLRRQDPPRETLPHVDKEELLES</sequence>
<evidence type="ECO:0000256" key="7">
    <source>
        <dbReference type="ARBA" id="ARBA00023136"/>
    </source>
</evidence>
<proteinExistence type="inferred from homology"/>
<feature type="transmembrane region" description="Helical" evidence="9">
    <location>
        <begin position="192"/>
        <end position="214"/>
    </location>
</feature>
<dbReference type="InterPro" id="IPR002549">
    <property type="entry name" value="AI-2E-like"/>
</dbReference>
<evidence type="ECO:0000256" key="9">
    <source>
        <dbReference type="SAM" id="Phobius"/>
    </source>
</evidence>
<dbReference type="Pfam" id="PF01594">
    <property type="entry name" value="AI-2E_transport"/>
    <property type="match status" value="1"/>
</dbReference>
<evidence type="ECO:0000256" key="5">
    <source>
        <dbReference type="ARBA" id="ARBA00022692"/>
    </source>
</evidence>
<dbReference type="GO" id="GO:0005886">
    <property type="term" value="C:plasma membrane"/>
    <property type="evidence" value="ECO:0007669"/>
    <property type="project" value="UniProtKB-SubCell"/>
</dbReference>
<accession>A0A3Q8WUV5</accession>
<dbReference type="PANTHER" id="PTHR21716:SF53">
    <property type="entry name" value="PERMEASE PERM-RELATED"/>
    <property type="match status" value="1"/>
</dbReference>
<dbReference type="GO" id="GO:0055085">
    <property type="term" value="P:transmembrane transport"/>
    <property type="evidence" value="ECO:0007669"/>
    <property type="project" value="TreeGrafter"/>
</dbReference>
<feature type="transmembrane region" description="Helical" evidence="9">
    <location>
        <begin position="296"/>
        <end position="324"/>
    </location>
</feature>
<evidence type="ECO:0000256" key="8">
    <source>
        <dbReference type="SAM" id="MobiDB-lite"/>
    </source>
</evidence>